<keyword evidence="1" id="KW-0732">Signal</keyword>
<evidence type="ECO:0000313" key="2">
    <source>
        <dbReference type="EMBL" id="MEN2785168.1"/>
    </source>
</evidence>
<dbReference type="Proteomes" id="UP001404104">
    <property type="component" value="Unassembled WGS sequence"/>
</dbReference>
<accession>A0ABU9XPJ6</accession>
<organism evidence="2 3">
    <name type="scientific">Sphingomonas qilianensis</name>
    <dbReference type="NCBI Taxonomy" id="1736690"/>
    <lineage>
        <taxon>Bacteria</taxon>
        <taxon>Pseudomonadati</taxon>
        <taxon>Pseudomonadota</taxon>
        <taxon>Alphaproteobacteria</taxon>
        <taxon>Sphingomonadales</taxon>
        <taxon>Sphingomonadaceae</taxon>
        <taxon>Sphingomonas</taxon>
    </lineage>
</organism>
<reference evidence="2 3" key="1">
    <citation type="submission" date="2024-05" db="EMBL/GenBank/DDBJ databases">
        <authorList>
            <person name="Liu Q."/>
            <person name="Xin Y.-H."/>
        </authorList>
    </citation>
    <scope>NUCLEOTIDE SEQUENCE [LARGE SCALE GENOMIC DNA]</scope>
    <source>
        <strain evidence="2 3">CGMCC 1.15349</strain>
    </source>
</reference>
<keyword evidence="3" id="KW-1185">Reference proteome</keyword>
<sequence>MFRPLLALLLLVGGVQAAQAQEKSGIKPGFALKQGSAKILLIRPTIKVGAQSTGGMFEPNADWTAQAKEYLGTALNAAQSKLGNAVIVADEPIGPAAETMADYRALFSVLADSVIRYQFFPGNRLPTKKRKGEFDWTMGPGVAEIAKGSGADYALFIFNEDQYGSTGRKILQLFAAMAYVSVKSGEHRGFAGLVDLRSGDLVWLNADLAMGGDVRTPEGAQKRVAQLLEDFPGSSAFAKDATKVAAR</sequence>
<dbReference type="EMBL" id="JBDIMF010000001">
    <property type="protein sequence ID" value="MEN2785168.1"/>
    <property type="molecule type" value="Genomic_DNA"/>
</dbReference>
<evidence type="ECO:0000313" key="3">
    <source>
        <dbReference type="Proteomes" id="UP001404104"/>
    </source>
</evidence>
<protein>
    <submittedName>
        <fullName evidence="2">Uncharacterized protein</fullName>
    </submittedName>
</protein>
<proteinExistence type="predicted"/>
<evidence type="ECO:0000256" key="1">
    <source>
        <dbReference type="SAM" id="SignalP"/>
    </source>
</evidence>
<comment type="caution">
    <text evidence="2">The sequence shown here is derived from an EMBL/GenBank/DDBJ whole genome shotgun (WGS) entry which is preliminary data.</text>
</comment>
<gene>
    <name evidence="2" type="ORF">ABC969_01895</name>
</gene>
<feature type="chain" id="PRO_5047536119" evidence="1">
    <location>
        <begin position="21"/>
        <end position="247"/>
    </location>
</feature>
<name>A0ABU9XPJ6_9SPHN</name>
<feature type="signal peptide" evidence="1">
    <location>
        <begin position="1"/>
        <end position="20"/>
    </location>
</feature>
<dbReference type="RefSeq" id="WP_345862574.1">
    <property type="nucleotide sequence ID" value="NZ_JBDIMF010000001.1"/>
</dbReference>